<reference evidence="1 2" key="1">
    <citation type="submission" date="2021-03" db="EMBL/GenBank/DDBJ databases">
        <title>Fibrella sp. HMF5405 genome sequencing and assembly.</title>
        <authorList>
            <person name="Kang H."/>
            <person name="Kim H."/>
            <person name="Bae S."/>
            <person name="Joh K."/>
        </authorList>
    </citation>
    <scope>NUCLEOTIDE SEQUENCE [LARGE SCALE GENOMIC DNA]</scope>
    <source>
        <strain evidence="1 2">HMF5405</strain>
    </source>
</reference>
<evidence type="ECO:0000313" key="2">
    <source>
        <dbReference type="Proteomes" id="UP000664628"/>
    </source>
</evidence>
<evidence type="ECO:0008006" key="3">
    <source>
        <dbReference type="Google" id="ProtNLM"/>
    </source>
</evidence>
<name>A0ABS3JST3_9BACT</name>
<dbReference type="RefSeq" id="WP_207333027.1">
    <property type="nucleotide sequence ID" value="NZ_JAFMYW010000019.1"/>
</dbReference>
<dbReference type="Proteomes" id="UP000664628">
    <property type="component" value="Unassembled WGS sequence"/>
</dbReference>
<dbReference type="EMBL" id="JAFMYW010000019">
    <property type="protein sequence ID" value="MBO0953075.1"/>
    <property type="molecule type" value="Genomic_DNA"/>
</dbReference>
<gene>
    <name evidence="1" type="ORF">J2I46_31165</name>
</gene>
<dbReference type="InterPro" id="IPR036926">
    <property type="entry name" value="Thymidate_synth/dCMP_Mease_sf"/>
</dbReference>
<dbReference type="SUPFAM" id="SSF55831">
    <property type="entry name" value="Thymidylate synthase/dCMP hydroxymethylase"/>
    <property type="match status" value="1"/>
</dbReference>
<evidence type="ECO:0000313" key="1">
    <source>
        <dbReference type="EMBL" id="MBO0953075.1"/>
    </source>
</evidence>
<comment type="caution">
    <text evidence="1">The sequence shown here is derived from an EMBL/GenBank/DDBJ whole genome shotgun (WGS) entry which is preliminary data.</text>
</comment>
<proteinExistence type="predicted"/>
<sequence>MPNIITSDSCSDAWIAAVEYILENGNGENLIIHITAPNTTTHADIDLLNPKLANGNNIHDVINTIFPFKFWERNSWKDRNSFYDTYLLLHNKSRKKRWGTYFQRLISFGNVYQNQLENIIKAIISRKTNYSSAYTLHITSCSIDNNTMIMGGPCLQYIQILPNSKSVNLVAVYRNHDYFNKALGNFVGLTRLLTFICESVGKASGSVTCHSIHYYIDNKVAVRSVVNHYKSRCYDNNKQ</sequence>
<accession>A0ABS3JST3</accession>
<dbReference type="Gene3D" id="3.30.572.10">
    <property type="entry name" value="Thymidylate synthase/dCMP hydroxymethylase domain"/>
    <property type="match status" value="1"/>
</dbReference>
<protein>
    <recommendedName>
        <fullName evidence="3">Thymidylate synthase</fullName>
    </recommendedName>
</protein>
<keyword evidence="2" id="KW-1185">Reference proteome</keyword>
<organism evidence="1 2">
    <name type="scientific">Fibrella forsythiae</name>
    <dbReference type="NCBI Taxonomy" id="2817061"/>
    <lineage>
        <taxon>Bacteria</taxon>
        <taxon>Pseudomonadati</taxon>
        <taxon>Bacteroidota</taxon>
        <taxon>Cytophagia</taxon>
        <taxon>Cytophagales</taxon>
        <taxon>Spirosomataceae</taxon>
        <taxon>Fibrella</taxon>
    </lineage>
</organism>